<name>A0A9W8TUK3_9AGAR</name>
<evidence type="ECO:0000313" key="3">
    <source>
        <dbReference type="Proteomes" id="UP001142393"/>
    </source>
</evidence>
<feature type="chain" id="PRO_5040844631" evidence="1">
    <location>
        <begin position="19"/>
        <end position="185"/>
    </location>
</feature>
<keyword evidence="3" id="KW-1185">Reference proteome</keyword>
<reference evidence="2 3" key="1">
    <citation type="journal article" date="2023" name="Proc. Natl. Acad. Sci. U.S.A.">
        <title>A global phylogenomic analysis of the shiitake genus Lentinula.</title>
        <authorList>
            <person name="Sierra-Patev S."/>
            <person name="Min B."/>
            <person name="Naranjo-Ortiz M."/>
            <person name="Looney B."/>
            <person name="Konkel Z."/>
            <person name="Slot J.C."/>
            <person name="Sakamoto Y."/>
            <person name="Steenwyk J.L."/>
            <person name="Rokas A."/>
            <person name="Carro J."/>
            <person name="Camarero S."/>
            <person name="Ferreira P."/>
            <person name="Molpeceres G."/>
            <person name="Ruiz-Duenas F.J."/>
            <person name="Serrano A."/>
            <person name="Henrissat B."/>
            <person name="Drula E."/>
            <person name="Hughes K.W."/>
            <person name="Mata J.L."/>
            <person name="Ishikawa N.K."/>
            <person name="Vargas-Isla R."/>
            <person name="Ushijima S."/>
            <person name="Smith C.A."/>
            <person name="Donoghue J."/>
            <person name="Ahrendt S."/>
            <person name="Andreopoulos W."/>
            <person name="He G."/>
            <person name="LaButti K."/>
            <person name="Lipzen A."/>
            <person name="Ng V."/>
            <person name="Riley R."/>
            <person name="Sandor L."/>
            <person name="Barry K."/>
            <person name="Martinez A.T."/>
            <person name="Xiao Y."/>
            <person name="Gibbons J.G."/>
            <person name="Terashima K."/>
            <person name="Grigoriev I.V."/>
            <person name="Hibbett D."/>
        </authorList>
    </citation>
    <scope>NUCLEOTIDE SEQUENCE [LARGE SCALE GENOMIC DNA]</scope>
    <source>
        <strain evidence="2 3">TFB7810</strain>
    </source>
</reference>
<sequence>MLCTTAFLLFGIITSALGAPTGNVNVNVINGRTTAIDTSARAVSYLGPSVRCLFIYTQPTSLLFQVDDCTISMAACSSHRGKKTIAARYRPESPVQAVTPPTTFRISFDGAGQYTLAGALIRDDARTLVAKAGDHWGLGQVSTEFVDYPYIHSDWDGDEIRAMKFNFNVIGGHCEPKCEGKVHPL</sequence>
<feature type="signal peptide" evidence="1">
    <location>
        <begin position="1"/>
        <end position="18"/>
    </location>
</feature>
<gene>
    <name evidence="2" type="ORF">DFH05DRAFT_1509131</name>
</gene>
<proteinExistence type="predicted"/>
<evidence type="ECO:0000313" key="2">
    <source>
        <dbReference type="EMBL" id="KAJ3740512.1"/>
    </source>
</evidence>
<dbReference type="EMBL" id="JANVFU010000014">
    <property type="protein sequence ID" value="KAJ3740512.1"/>
    <property type="molecule type" value="Genomic_DNA"/>
</dbReference>
<protein>
    <submittedName>
        <fullName evidence="2">Uncharacterized protein</fullName>
    </submittedName>
</protein>
<organism evidence="2 3">
    <name type="scientific">Lentinula detonsa</name>
    <dbReference type="NCBI Taxonomy" id="2804962"/>
    <lineage>
        <taxon>Eukaryota</taxon>
        <taxon>Fungi</taxon>
        <taxon>Dikarya</taxon>
        <taxon>Basidiomycota</taxon>
        <taxon>Agaricomycotina</taxon>
        <taxon>Agaricomycetes</taxon>
        <taxon>Agaricomycetidae</taxon>
        <taxon>Agaricales</taxon>
        <taxon>Marasmiineae</taxon>
        <taxon>Omphalotaceae</taxon>
        <taxon>Lentinula</taxon>
    </lineage>
</organism>
<dbReference type="AlphaFoldDB" id="A0A9W8TUK3"/>
<comment type="caution">
    <text evidence="2">The sequence shown here is derived from an EMBL/GenBank/DDBJ whole genome shotgun (WGS) entry which is preliminary data.</text>
</comment>
<evidence type="ECO:0000256" key="1">
    <source>
        <dbReference type="SAM" id="SignalP"/>
    </source>
</evidence>
<dbReference type="Proteomes" id="UP001142393">
    <property type="component" value="Unassembled WGS sequence"/>
</dbReference>
<keyword evidence="1" id="KW-0732">Signal</keyword>
<accession>A0A9W8TUK3</accession>